<keyword evidence="2 5" id="KW-0645">Protease</keyword>
<dbReference type="InterPro" id="IPR015500">
    <property type="entry name" value="Peptidase_S8_subtilisin-rel"/>
</dbReference>
<dbReference type="PANTHER" id="PTHR43806:SF11">
    <property type="entry name" value="CEREVISIN-RELATED"/>
    <property type="match status" value="1"/>
</dbReference>
<dbReference type="PROSITE" id="PS00136">
    <property type="entry name" value="SUBTILASE_ASP"/>
    <property type="match status" value="1"/>
</dbReference>
<evidence type="ECO:0000256" key="2">
    <source>
        <dbReference type="ARBA" id="ARBA00022670"/>
    </source>
</evidence>
<dbReference type="GO" id="GO:0005615">
    <property type="term" value="C:extracellular space"/>
    <property type="evidence" value="ECO:0007669"/>
    <property type="project" value="TreeGrafter"/>
</dbReference>
<dbReference type="EMBL" id="BONY01000015">
    <property type="protein sequence ID" value="GIH04801.1"/>
    <property type="molecule type" value="Genomic_DNA"/>
</dbReference>
<dbReference type="InterPro" id="IPR036852">
    <property type="entry name" value="Peptidase_S8/S53_dom_sf"/>
</dbReference>
<feature type="active site" description="Charge relay system" evidence="5">
    <location>
        <position position="333"/>
    </location>
</feature>
<dbReference type="CDD" id="cd04077">
    <property type="entry name" value="Peptidases_S8_PCSK9_ProteinaseK_like"/>
    <property type="match status" value="1"/>
</dbReference>
<name>A0A8J3Q6M5_9ACTN</name>
<dbReference type="InterPro" id="IPR023827">
    <property type="entry name" value="Peptidase_S8_Asp-AS"/>
</dbReference>
<dbReference type="SUPFAM" id="SSF52743">
    <property type="entry name" value="Subtilisin-like"/>
    <property type="match status" value="1"/>
</dbReference>
<dbReference type="Gene3D" id="2.60.120.260">
    <property type="entry name" value="Galactose-binding domain-like"/>
    <property type="match status" value="1"/>
</dbReference>
<evidence type="ECO:0000256" key="6">
    <source>
        <dbReference type="RuleBase" id="RU003355"/>
    </source>
</evidence>
<evidence type="ECO:0000313" key="10">
    <source>
        <dbReference type="Proteomes" id="UP000612899"/>
    </source>
</evidence>
<organism evidence="9 10">
    <name type="scientific">Rhizocola hellebori</name>
    <dbReference type="NCBI Taxonomy" id="1392758"/>
    <lineage>
        <taxon>Bacteria</taxon>
        <taxon>Bacillati</taxon>
        <taxon>Actinomycetota</taxon>
        <taxon>Actinomycetes</taxon>
        <taxon>Micromonosporales</taxon>
        <taxon>Micromonosporaceae</taxon>
        <taxon>Rhizocola</taxon>
    </lineage>
</organism>
<dbReference type="Pfam" id="PF00082">
    <property type="entry name" value="Peptidase_S8"/>
    <property type="match status" value="1"/>
</dbReference>
<feature type="chain" id="PRO_5035240634" description="P/Homo B domain-containing protein" evidence="7">
    <location>
        <begin position="24"/>
        <end position="609"/>
    </location>
</feature>
<proteinExistence type="inferred from homology"/>
<dbReference type="Gene3D" id="3.40.50.200">
    <property type="entry name" value="Peptidase S8/S53 domain"/>
    <property type="match status" value="1"/>
</dbReference>
<comment type="similarity">
    <text evidence="1 5 6">Belongs to the peptidase S8 family.</text>
</comment>
<dbReference type="InterPro" id="IPR037045">
    <property type="entry name" value="S8pro/Inhibitor_I9_sf"/>
</dbReference>
<dbReference type="PRINTS" id="PR00723">
    <property type="entry name" value="SUBTILISIN"/>
</dbReference>
<feature type="active site" description="Charge relay system" evidence="5">
    <location>
        <position position="147"/>
    </location>
</feature>
<dbReference type="Gene3D" id="3.30.70.80">
    <property type="entry name" value="Peptidase S8 propeptide/proteinase inhibitor I9"/>
    <property type="match status" value="1"/>
</dbReference>
<feature type="signal peptide" evidence="7">
    <location>
        <begin position="1"/>
        <end position="23"/>
    </location>
</feature>
<evidence type="ECO:0000313" key="9">
    <source>
        <dbReference type="EMBL" id="GIH04801.1"/>
    </source>
</evidence>
<evidence type="ECO:0000256" key="7">
    <source>
        <dbReference type="SAM" id="SignalP"/>
    </source>
</evidence>
<feature type="domain" description="P/Homo B" evidence="8">
    <location>
        <begin position="487"/>
        <end position="609"/>
    </location>
</feature>
<dbReference type="Pfam" id="PF01483">
    <property type="entry name" value="P_proprotein"/>
    <property type="match status" value="1"/>
</dbReference>
<dbReference type="InterPro" id="IPR034193">
    <property type="entry name" value="PCSK9_ProteinaseK-like"/>
</dbReference>
<sequence length="609" mass="61513">MLRLAALLVGAVTAAFTATPVSAADGSILGVGTDRVVPDSYVVVLKSNVDADSAQSSLLSRFGGKPGQSWRAALKGFELNASEAVAKKIAGDPSVSFVQRNGIYTIQGVQPNPPSWGLDRIDQPNLPLDNSYTYPNTASNVTAYIIDTGIRTTHVDFGGRAVWGFNAVDTNNTDCHGHGTHVAGTTGGTSYGVAKGVSLVAVKVLNCQGSGTTAQVVGGINFVTGDHDPGELAVANMSLGGGVDTAIDSAVSTSIADGVTYAIAAGNSNQNACNFSPARVPEAITLGASDINDARASFSNFGTCLDLFAPGVNITSAWGVGDDTTTMTISGTSMATPHAAGAAALILSANTSFTPAQVRNAMVAAAVPNKITSPGTGSPNLLLQVGAATPPTDDFSIAVSPASGTIVAGSSGTATVTVTTTLGAGQNVNLSASGLPTGVTASFAPASGTSTFSSTLTLAVASTKPDGTHAITISGTGASGTKSTTFTLTTTGGPVNQCNGTNATDVAIPDPGTAFSDIALACNRNGSATSTVEVHIQHTFRGDLRIRLQAPDGTLYLLKNWNFFDSADNVNATYTVNLSGEAGAGTWRLRVDDVFGSDSGFIDSWTLNI</sequence>
<gene>
    <name evidence="9" type="ORF">Rhe02_28680</name>
</gene>
<dbReference type="SUPFAM" id="SSF49785">
    <property type="entry name" value="Galactose-binding domain-like"/>
    <property type="match status" value="1"/>
</dbReference>
<keyword evidence="4 5" id="KW-0720">Serine protease</keyword>
<evidence type="ECO:0000256" key="5">
    <source>
        <dbReference type="PROSITE-ProRule" id="PRU01240"/>
    </source>
</evidence>
<evidence type="ECO:0000256" key="1">
    <source>
        <dbReference type="ARBA" id="ARBA00011073"/>
    </source>
</evidence>
<keyword evidence="3 5" id="KW-0378">Hydrolase</keyword>
<dbReference type="InterPro" id="IPR000209">
    <property type="entry name" value="Peptidase_S8/S53_dom"/>
</dbReference>
<dbReference type="GO" id="GO:0006508">
    <property type="term" value="P:proteolysis"/>
    <property type="evidence" value="ECO:0007669"/>
    <property type="project" value="UniProtKB-KW"/>
</dbReference>
<accession>A0A8J3Q6M5</accession>
<dbReference type="PROSITE" id="PS00138">
    <property type="entry name" value="SUBTILASE_SER"/>
    <property type="match status" value="1"/>
</dbReference>
<dbReference type="InterPro" id="IPR023828">
    <property type="entry name" value="Peptidase_S8_Ser-AS"/>
</dbReference>
<dbReference type="PROSITE" id="PS51829">
    <property type="entry name" value="P_HOMO_B"/>
    <property type="match status" value="1"/>
</dbReference>
<comment type="caution">
    <text evidence="9">The sequence shown here is derived from an EMBL/GenBank/DDBJ whole genome shotgun (WGS) entry which is preliminary data.</text>
</comment>
<dbReference type="Proteomes" id="UP000612899">
    <property type="component" value="Unassembled WGS sequence"/>
</dbReference>
<dbReference type="InterPro" id="IPR008979">
    <property type="entry name" value="Galactose-bd-like_sf"/>
</dbReference>
<dbReference type="PROSITE" id="PS51892">
    <property type="entry name" value="SUBTILASE"/>
    <property type="match status" value="1"/>
</dbReference>
<evidence type="ECO:0000256" key="4">
    <source>
        <dbReference type="ARBA" id="ARBA00022825"/>
    </source>
</evidence>
<keyword evidence="7" id="KW-0732">Signal</keyword>
<dbReference type="FunFam" id="3.40.50.200:FF:000014">
    <property type="entry name" value="Proteinase K"/>
    <property type="match status" value="1"/>
</dbReference>
<dbReference type="SUPFAM" id="SSF54897">
    <property type="entry name" value="Protease propeptides/inhibitors"/>
    <property type="match status" value="1"/>
</dbReference>
<dbReference type="PANTHER" id="PTHR43806">
    <property type="entry name" value="PEPTIDASE S8"/>
    <property type="match status" value="1"/>
</dbReference>
<feature type="active site" description="Charge relay system" evidence="5">
    <location>
        <position position="178"/>
    </location>
</feature>
<protein>
    <recommendedName>
        <fullName evidence="8">P/Homo B domain-containing protein</fullName>
    </recommendedName>
</protein>
<reference evidence="9" key="1">
    <citation type="submission" date="2021-01" db="EMBL/GenBank/DDBJ databases">
        <title>Whole genome shotgun sequence of Rhizocola hellebori NBRC 109834.</title>
        <authorList>
            <person name="Komaki H."/>
            <person name="Tamura T."/>
        </authorList>
    </citation>
    <scope>NUCLEOTIDE SEQUENCE</scope>
    <source>
        <strain evidence="9">NBRC 109834</strain>
    </source>
</reference>
<dbReference type="GO" id="GO:0004252">
    <property type="term" value="F:serine-type endopeptidase activity"/>
    <property type="evidence" value="ECO:0007669"/>
    <property type="project" value="UniProtKB-UniRule"/>
</dbReference>
<evidence type="ECO:0000259" key="8">
    <source>
        <dbReference type="PROSITE" id="PS51829"/>
    </source>
</evidence>
<dbReference type="AlphaFoldDB" id="A0A8J3Q6M5"/>
<keyword evidence="10" id="KW-1185">Reference proteome</keyword>
<evidence type="ECO:0000256" key="3">
    <source>
        <dbReference type="ARBA" id="ARBA00022801"/>
    </source>
</evidence>
<dbReference type="InterPro" id="IPR002884">
    <property type="entry name" value="P_dom"/>
</dbReference>
<dbReference type="RefSeq" id="WP_203908682.1">
    <property type="nucleotide sequence ID" value="NZ_BONY01000015.1"/>
</dbReference>
<dbReference type="InterPro" id="IPR050131">
    <property type="entry name" value="Peptidase_S8_subtilisin-like"/>
</dbReference>